<dbReference type="Gene3D" id="1.25.40.10">
    <property type="entry name" value="Tetratricopeptide repeat domain"/>
    <property type="match status" value="2"/>
</dbReference>
<feature type="repeat" description="PPR" evidence="2">
    <location>
        <begin position="415"/>
        <end position="449"/>
    </location>
</feature>
<dbReference type="PROSITE" id="PS51375">
    <property type="entry name" value="PPR"/>
    <property type="match status" value="3"/>
</dbReference>
<feature type="region of interest" description="Disordered" evidence="3">
    <location>
        <begin position="36"/>
        <end position="143"/>
    </location>
</feature>
<feature type="repeat" description="PPR" evidence="2">
    <location>
        <begin position="706"/>
        <end position="740"/>
    </location>
</feature>
<feature type="compositionally biased region" description="Low complexity" evidence="3">
    <location>
        <begin position="107"/>
        <end position="118"/>
    </location>
</feature>
<dbReference type="Proteomes" id="UP001562357">
    <property type="component" value="Unassembled WGS sequence"/>
</dbReference>
<comment type="caution">
    <text evidence="4">The sequence shown here is derived from an EMBL/GenBank/DDBJ whole genome shotgun (WGS) entry which is preliminary data.</text>
</comment>
<evidence type="ECO:0000256" key="3">
    <source>
        <dbReference type="SAM" id="MobiDB-lite"/>
    </source>
</evidence>
<organism evidence="4 5">
    <name type="scientific">Epichloe bromicola</name>
    <dbReference type="NCBI Taxonomy" id="79588"/>
    <lineage>
        <taxon>Eukaryota</taxon>
        <taxon>Fungi</taxon>
        <taxon>Dikarya</taxon>
        <taxon>Ascomycota</taxon>
        <taxon>Pezizomycotina</taxon>
        <taxon>Sordariomycetes</taxon>
        <taxon>Hypocreomycetidae</taxon>
        <taxon>Hypocreales</taxon>
        <taxon>Clavicipitaceae</taxon>
        <taxon>Epichloe</taxon>
    </lineage>
</organism>
<evidence type="ECO:0000256" key="1">
    <source>
        <dbReference type="ARBA" id="ARBA00022737"/>
    </source>
</evidence>
<evidence type="ECO:0000313" key="4">
    <source>
        <dbReference type="EMBL" id="GAB0133283.1"/>
    </source>
</evidence>
<keyword evidence="1" id="KW-0677">Repeat</keyword>
<protein>
    <recommendedName>
        <fullName evidence="6">Pentatricopeptide repeat protein</fullName>
    </recommendedName>
</protein>
<name>A0ABQ0CIL3_9HYPO</name>
<evidence type="ECO:0000313" key="5">
    <source>
        <dbReference type="Proteomes" id="UP001562357"/>
    </source>
</evidence>
<reference evidence="5" key="1">
    <citation type="submission" date="2024-06" db="EMBL/GenBank/DDBJ databases">
        <title>Draft Genome Sequences of Epichloe bromicola Strains Isolated from Elymus ciliaris.</title>
        <authorList>
            <consortium name="Epichloe bromicola genome sequencing consortium"/>
            <person name="Miura A."/>
            <person name="Imano S."/>
            <person name="Ashida A."/>
            <person name="Sato I."/>
            <person name="Chiba S."/>
            <person name="Tanaka A."/>
            <person name="Camagna M."/>
            <person name="Takemoto D."/>
        </authorList>
    </citation>
    <scope>NUCLEOTIDE SEQUENCE [LARGE SCALE GENOMIC DNA]</scope>
    <source>
        <strain evidence="5">DP</strain>
    </source>
</reference>
<evidence type="ECO:0008006" key="6">
    <source>
        <dbReference type="Google" id="ProtNLM"/>
    </source>
</evidence>
<dbReference type="PANTHER" id="PTHR47942">
    <property type="entry name" value="TETRATRICOPEPTIDE REPEAT (TPR)-LIKE SUPERFAMILY PROTEIN-RELATED"/>
    <property type="match status" value="1"/>
</dbReference>
<evidence type="ECO:0000256" key="2">
    <source>
        <dbReference type="PROSITE-ProRule" id="PRU00708"/>
    </source>
</evidence>
<dbReference type="EMBL" id="BAAFGZ010000039">
    <property type="protein sequence ID" value="GAB0133283.1"/>
    <property type="molecule type" value="Genomic_DNA"/>
</dbReference>
<gene>
    <name evidence="4" type="primary">g1695</name>
    <name evidence="4" type="ORF">EsDP_00001695</name>
</gene>
<dbReference type="InterPro" id="IPR002885">
    <property type="entry name" value="PPR_rpt"/>
</dbReference>
<dbReference type="InterPro" id="IPR051222">
    <property type="entry name" value="PPR/CCM1_RNA-binding"/>
</dbReference>
<feature type="compositionally biased region" description="Low complexity" evidence="3">
    <location>
        <begin position="41"/>
        <end position="57"/>
    </location>
</feature>
<dbReference type="NCBIfam" id="TIGR00756">
    <property type="entry name" value="PPR"/>
    <property type="match status" value="2"/>
</dbReference>
<keyword evidence="5" id="KW-1185">Reference proteome</keyword>
<dbReference type="Pfam" id="PF13812">
    <property type="entry name" value="PPR_3"/>
    <property type="match status" value="1"/>
</dbReference>
<proteinExistence type="predicted"/>
<dbReference type="InterPro" id="IPR011990">
    <property type="entry name" value="TPR-like_helical_dom_sf"/>
</dbReference>
<feature type="repeat" description="PPR" evidence="2">
    <location>
        <begin position="741"/>
        <end position="775"/>
    </location>
</feature>
<sequence length="813" mass="91076">MRAICLGRAGCTRLRFAHGTPTCLRSATRKSQQSLFSTCRHSLSPDHQSSSNPSSLENHSREESDFLATFIGRQRGLGQSPRRETRQDKSTTAQHASHGDKHITITSSRSSRFSGKQSSSRKTRPRGRLQLNHSQGFTRKRSQTDRDTWAQWGYLRHQNSGKELLAVRKAFNAWKKRFSKIGSQPNPDRPWEKDAEWLLEHETVPAMRSAWHELDMTTRKEKWPLLMLSSMCTSPQRVHSVLEATMHPLPPGYAINDVLLFIARNLRLNKASTIRERVLEAEEIMGFLSRIMTETSKGRIPFTQRVFGLFAKALPGDQAHELYTLLRKNGYSLHANTLIQFASKLAGDAAHKEAAFEILQGLSDAGADLNEARPSSVITSLLHCKAPEERGLDCKHSFDAKYALQCFIERGFTLNAIASTAFLDTLCQSGEVEEAIRLVSLFAESGVQLDKKTWTTVFRGAKGTLRMEHIARALELAKIADVPIVDVLNNALHSAFLLSEAERREKRHPGTPGPAVFAPLLRIYAKRFDLEPLQWWLPDCLPLLLAQGAGSGQQSLVQDEATRRRWDFELTIIPFTDQLFSAGQGTKLRPSLTTIAIMLRAYIRSLQEPYDVVTYYEFFKSRLEEQSRTPSLATASRLVTNQGSLIHDTFILAMTDHGDFTRPALEIFGDMLKDQSRTPNDTSSAGASHVESDGFVAASRTHPAPTVLTFTILLRGLMNGRDRLLAEQILQIMREHGVSPNLVTWNTIVSGYAHMQDIARTVDTLQDMEATGLKPDIYTFKGFGRLRDQGRALSIMDGIIDANRQKMADGGIA</sequence>
<accession>A0ABQ0CIL3</accession>
<dbReference type="PANTHER" id="PTHR47942:SF63">
    <property type="entry name" value="PENTATRICOPEPTIDE REPEAT-CONTAINING PROTEIN"/>
    <property type="match status" value="1"/>
</dbReference>